<dbReference type="InterPro" id="IPR013325">
    <property type="entry name" value="RNA_pol_sigma_r2"/>
</dbReference>
<dbReference type="GO" id="GO:0006352">
    <property type="term" value="P:DNA-templated transcription initiation"/>
    <property type="evidence" value="ECO:0007669"/>
    <property type="project" value="InterPro"/>
</dbReference>
<evidence type="ECO:0000256" key="5">
    <source>
        <dbReference type="ARBA" id="ARBA00023163"/>
    </source>
</evidence>
<dbReference type="SUPFAM" id="SSF88659">
    <property type="entry name" value="Sigma3 and sigma4 domains of RNA polymerase sigma factors"/>
    <property type="match status" value="1"/>
</dbReference>
<gene>
    <name evidence="9" type="ordered locus">AS9A_2442</name>
</gene>
<comment type="similarity">
    <text evidence="1">Belongs to the sigma-70 factor family. ECF subfamily.</text>
</comment>
<evidence type="ECO:0000256" key="3">
    <source>
        <dbReference type="ARBA" id="ARBA00023082"/>
    </source>
</evidence>
<evidence type="ECO:0000256" key="2">
    <source>
        <dbReference type="ARBA" id="ARBA00023015"/>
    </source>
</evidence>
<evidence type="ECO:0000313" key="9">
    <source>
        <dbReference type="EMBL" id="AEF40889.1"/>
    </source>
</evidence>
<keyword evidence="10" id="KW-1185">Reference proteome</keyword>
<dbReference type="Gene3D" id="1.10.10.10">
    <property type="entry name" value="Winged helix-like DNA-binding domain superfamily/Winged helix DNA-binding domain"/>
    <property type="match status" value="1"/>
</dbReference>
<keyword evidence="4" id="KW-0238">DNA-binding</keyword>
<keyword evidence="2" id="KW-0805">Transcription regulation</keyword>
<proteinExistence type="inferred from homology"/>
<accession>F6EET9</accession>
<dbReference type="SUPFAM" id="SSF88946">
    <property type="entry name" value="Sigma2 domain of RNA polymerase sigma factors"/>
    <property type="match status" value="1"/>
</dbReference>
<keyword evidence="3" id="KW-0731">Sigma factor</keyword>
<feature type="domain" description="RNA polymerase sigma-70 region 2" evidence="6">
    <location>
        <begin position="20"/>
        <end position="83"/>
    </location>
</feature>
<reference evidence="9 10" key="1">
    <citation type="journal article" date="2011" name="J. Bacteriol.">
        <title>Complete genome sequence of Amycolicicoccus subflavus DQS3-9A1T, an actinomycete isolated from crude oil-polluted soil.</title>
        <authorList>
            <person name="Cai M."/>
            <person name="Chen W.M."/>
            <person name="Nie Y."/>
            <person name="Chi C.Q."/>
            <person name="Wang Y.N."/>
            <person name="Tang Y.Q."/>
            <person name="Li G.Y."/>
            <person name="Wu X.L."/>
        </authorList>
    </citation>
    <scope>NUCLEOTIDE SEQUENCE [LARGE SCALE GENOMIC DNA]</scope>
    <source>
        <strain evidence="10">DSM 45089 / DQS3-9A1</strain>
    </source>
</reference>
<evidence type="ECO:0000259" key="6">
    <source>
        <dbReference type="Pfam" id="PF04542"/>
    </source>
</evidence>
<dbReference type="Pfam" id="PF04542">
    <property type="entry name" value="Sigma70_r2"/>
    <property type="match status" value="1"/>
</dbReference>
<dbReference type="eggNOG" id="COG4941">
    <property type="taxonomic scope" value="Bacteria"/>
</dbReference>
<dbReference type="InterPro" id="IPR007627">
    <property type="entry name" value="RNA_pol_sigma70_r2"/>
</dbReference>
<dbReference type="STRING" id="443218.AS9A_2442"/>
<dbReference type="GO" id="GO:0016987">
    <property type="term" value="F:sigma factor activity"/>
    <property type="evidence" value="ECO:0007669"/>
    <property type="project" value="UniProtKB-KW"/>
</dbReference>
<dbReference type="OrthoDB" id="9780299at2"/>
<dbReference type="KEGG" id="asd:AS9A_2442"/>
<feature type="domain" description="RNA polymerase sigma factor 70 region 4 type 2" evidence="7">
    <location>
        <begin position="122"/>
        <end position="170"/>
    </location>
</feature>
<dbReference type="Gene3D" id="1.10.1740.10">
    <property type="match status" value="1"/>
</dbReference>
<evidence type="ECO:0000259" key="7">
    <source>
        <dbReference type="Pfam" id="PF08281"/>
    </source>
</evidence>
<dbReference type="InterPro" id="IPR046531">
    <property type="entry name" value="DUF6596"/>
</dbReference>
<dbReference type="RefSeq" id="WP_013807238.1">
    <property type="nucleotide sequence ID" value="NC_015564.1"/>
</dbReference>
<feature type="domain" description="DUF6596" evidence="8">
    <location>
        <begin position="188"/>
        <end position="288"/>
    </location>
</feature>
<dbReference type="HOGENOM" id="CLU_035311_1_0_11"/>
<dbReference type="GO" id="GO:0003677">
    <property type="term" value="F:DNA binding"/>
    <property type="evidence" value="ECO:0007669"/>
    <property type="project" value="UniProtKB-KW"/>
</dbReference>
<evidence type="ECO:0000313" key="10">
    <source>
        <dbReference type="Proteomes" id="UP000009235"/>
    </source>
</evidence>
<evidence type="ECO:0000256" key="4">
    <source>
        <dbReference type="ARBA" id="ARBA00023125"/>
    </source>
</evidence>
<protein>
    <submittedName>
        <fullName evidence="9">RNA polymerase ECF-subfamily sigma factor</fullName>
    </submittedName>
</protein>
<dbReference type="PANTHER" id="PTHR47756">
    <property type="entry name" value="BLL6612 PROTEIN-RELATED"/>
    <property type="match status" value="1"/>
</dbReference>
<dbReference type="InterPro" id="IPR036388">
    <property type="entry name" value="WH-like_DNA-bd_sf"/>
</dbReference>
<name>F6EET9_HOYSD</name>
<dbReference type="PANTHER" id="PTHR47756:SF2">
    <property type="entry name" value="BLL6612 PROTEIN"/>
    <property type="match status" value="1"/>
</dbReference>
<evidence type="ECO:0000256" key="1">
    <source>
        <dbReference type="ARBA" id="ARBA00010641"/>
    </source>
</evidence>
<dbReference type="Pfam" id="PF08281">
    <property type="entry name" value="Sigma70_r4_2"/>
    <property type="match status" value="1"/>
</dbReference>
<dbReference type="InterPro" id="IPR013249">
    <property type="entry name" value="RNA_pol_sigma70_r4_t2"/>
</dbReference>
<dbReference type="Proteomes" id="UP000009235">
    <property type="component" value="Chromosome"/>
</dbReference>
<dbReference type="EMBL" id="CP002786">
    <property type="protein sequence ID" value="AEF40889.1"/>
    <property type="molecule type" value="Genomic_DNA"/>
</dbReference>
<evidence type="ECO:0000259" key="8">
    <source>
        <dbReference type="Pfam" id="PF20239"/>
    </source>
</evidence>
<dbReference type="AlphaFoldDB" id="F6EET9"/>
<keyword evidence="5" id="KW-0804">Transcription</keyword>
<dbReference type="InterPro" id="IPR013324">
    <property type="entry name" value="RNA_pol_sigma_r3/r4-like"/>
</dbReference>
<organism evidence="9 10">
    <name type="scientific">Hoyosella subflava (strain DSM 45089 / JCM 17490 / NBRC 109087 / DQS3-9A1)</name>
    <name type="common">Amycolicicoccus subflavus</name>
    <dbReference type="NCBI Taxonomy" id="443218"/>
    <lineage>
        <taxon>Bacteria</taxon>
        <taxon>Bacillati</taxon>
        <taxon>Actinomycetota</taxon>
        <taxon>Actinomycetes</taxon>
        <taxon>Mycobacteriales</taxon>
        <taxon>Hoyosellaceae</taxon>
        <taxon>Hoyosella</taxon>
    </lineage>
</organism>
<dbReference type="Pfam" id="PF20239">
    <property type="entry name" value="DUF6596"/>
    <property type="match status" value="1"/>
</dbReference>
<sequence length="424" mass="46815">MNAEFPATEASSLVDTVFREEHGRLLASLVSRFGDLDLAEEVTSEAVEAALTHWPRQGVPDRPGAWLLTTARRKAVDRLRRDRTLALRVAVLQAELERTELVAPSSEVSDFPDERLQLFFTCAHPALPAEARGALTLRCLAGLTTLEVARAYLVPPAAMAQRIVRAKKKIREARIPFRVPASDELPARLPGVLQVIYSIFTEGYAASSGATLQRLDLADEAIRLAWILHRLMPAEREVTGLLALMLLIHARRDARTGPSEELILLQDQDRNLWDRELIDDGQRLVVQSLSGGPAGPYGVQAAIAALHDNADDFTTTDWPQIVALYGVLLALDPSPVVAMNRAIAIAMRDGAQAGLELLDELAAEPRLREYHPYAVARADLLARLGRRDEAETAYLRALRLAGTDPERNHIRRRLTAISTDVDEQ</sequence>